<keyword evidence="4" id="KW-1185">Reference proteome</keyword>
<feature type="transmembrane region" description="Helical" evidence="2">
    <location>
        <begin position="39"/>
        <end position="64"/>
    </location>
</feature>
<gene>
    <name evidence="3" type="ORF">SAMN05421812_102695</name>
</gene>
<sequence length="227" mass="24694">MRTLVEYAAGVVTLVLLTLAVMVGVLATDRTVLRPRHRVLLQPVHSALSVLAVGAVVLHVVSMIAKGYASTLDVLLPFLGGRSFEVGMGALALYLMVSVFWTGLIRARFAGSGRPWLWRVLHSGAYAAWPIALYHGFEAGRAAAAWVELSYFACALAVVATLLARLAGLFARKRGARPTRYVRLLDESTQLRSTPTVRPDRGRTARTPDVDSFDDGDYWAQLRGTAT</sequence>
<proteinExistence type="predicted"/>
<evidence type="ECO:0000313" key="4">
    <source>
        <dbReference type="Proteomes" id="UP000198362"/>
    </source>
</evidence>
<dbReference type="OrthoDB" id="4282511at2"/>
<dbReference type="Proteomes" id="UP000198362">
    <property type="component" value="Unassembled WGS sequence"/>
</dbReference>
<name>A0A239J288_9ACTN</name>
<keyword evidence="2" id="KW-0472">Membrane</keyword>
<evidence type="ECO:0008006" key="5">
    <source>
        <dbReference type="Google" id="ProtNLM"/>
    </source>
</evidence>
<dbReference type="AlphaFoldDB" id="A0A239J288"/>
<keyword evidence="2" id="KW-0812">Transmembrane</keyword>
<dbReference type="RefSeq" id="WP_144022510.1">
    <property type="nucleotide sequence ID" value="NZ_FZPH01000002.1"/>
</dbReference>
<feature type="compositionally biased region" description="Basic and acidic residues" evidence="1">
    <location>
        <begin position="198"/>
        <end position="209"/>
    </location>
</feature>
<feature type="transmembrane region" description="Helical" evidence="2">
    <location>
        <begin position="84"/>
        <end position="104"/>
    </location>
</feature>
<evidence type="ECO:0000313" key="3">
    <source>
        <dbReference type="EMBL" id="SNT00146.1"/>
    </source>
</evidence>
<keyword evidence="2" id="KW-1133">Transmembrane helix</keyword>
<organism evidence="3 4">
    <name type="scientific">Asanoa hainanensis</name>
    <dbReference type="NCBI Taxonomy" id="560556"/>
    <lineage>
        <taxon>Bacteria</taxon>
        <taxon>Bacillati</taxon>
        <taxon>Actinomycetota</taxon>
        <taxon>Actinomycetes</taxon>
        <taxon>Micromonosporales</taxon>
        <taxon>Micromonosporaceae</taxon>
        <taxon>Asanoa</taxon>
    </lineage>
</organism>
<dbReference type="EMBL" id="FZPH01000002">
    <property type="protein sequence ID" value="SNT00146.1"/>
    <property type="molecule type" value="Genomic_DNA"/>
</dbReference>
<accession>A0A239J288</accession>
<feature type="transmembrane region" description="Helical" evidence="2">
    <location>
        <begin position="116"/>
        <end position="137"/>
    </location>
</feature>
<feature type="region of interest" description="Disordered" evidence="1">
    <location>
        <begin position="192"/>
        <end position="212"/>
    </location>
</feature>
<protein>
    <recommendedName>
        <fullName evidence="5">DMSO/TMAO reductase YedYZ, heme-binding membrane subunit</fullName>
    </recommendedName>
</protein>
<evidence type="ECO:0000256" key="2">
    <source>
        <dbReference type="SAM" id="Phobius"/>
    </source>
</evidence>
<feature type="transmembrane region" description="Helical" evidence="2">
    <location>
        <begin position="6"/>
        <end position="27"/>
    </location>
</feature>
<feature type="transmembrane region" description="Helical" evidence="2">
    <location>
        <begin position="149"/>
        <end position="171"/>
    </location>
</feature>
<reference evidence="3 4" key="1">
    <citation type="submission" date="2017-06" db="EMBL/GenBank/DDBJ databases">
        <authorList>
            <person name="Kim H.J."/>
            <person name="Triplett B.A."/>
        </authorList>
    </citation>
    <scope>NUCLEOTIDE SEQUENCE [LARGE SCALE GENOMIC DNA]</scope>
    <source>
        <strain evidence="3 4">CGMCC 4.5593</strain>
    </source>
</reference>
<evidence type="ECO:0000256" key="1">
    <source>
        <dbReference type="SAM" id="MobiDB-lite"/>
    </source>
</evidence>